<dbReference type="GO" id="GO:0016491">
    <property type="term" value="F:oxidoreductase activity"/>
    <property type="evidence" value="ECO:0007669"/>
    <property type="project" value="UniProtKB-KW"/>
</dbReference>
<dbReference type="Pfam" id="PF00881">
    <property type="entry name" value="Nitroreductase"/>
    <property type="match status" value="1"/>
</dbReference>
<feature type="domain" description="Nitroreductase" evidence="3">
    <location>
        <begin position="7"/>
        <end position="182"/>
    </location>
</feature>
<dbReference type="OrthoDB" id="9812105at2"/>
<dbReference type="InterPro" id="IPR000415">
    <property type="entry name" value="Nitroreductase-like"/>
</dbReference>
<comment type="caution">
    <text evidence="4">The sequence shown here is derived from an EMBL/GenBank/DDBJ whole genome shotgun (WGS) entry which is preliminary data.</text>
</comment>
<dbReference type="SUPFAM" id="SSF55469">
    <property type="entry name" value="FMN-dependent nitroreductase-like"/>
    <property type="match status" value="1"/>
</dbReference>
<keyword evidence="2" id="KW-0560">Oxidoreductase</keyword>
<gene>
    <name evidence="4" type="ORF">GJ688_15895</name>
</gene>
<evidence type="ECO:0000259" key="3">
    <source>
        <dbReference type="Pfam" id="PF00881"/>
    </source>
</evidence>
<name>A0A6I3SPT3_HELMO</name>
<evidence type="ECO:0000256" key="1">
    <source>
        <dbReference type="ARBA" id="ARBA00007118"/>
    </source>
</evidence>
<dbReference type="Gene3D" id="3.40.109.10">
    <property type="entry name" value="NADH Oxidase"/>
    <property type="match status" value="1"/>
</dbReference>
<evidence type="ECO:0000313" key="4">
    <source>
        <dbReference type="EMBL" id="MTV50442.1"/>
    </source>
</evidence>
<protein>
    <submittedName>
        <fullName evidence="4">Oxidoreductase</fullName>
    </submittedName>
</protein>
<reference evidence="4 5" key="1">
    <citation type="submission" date="2019-11" db="EMBL/GenBank/DDBJ databases">
        <title>Whole-genome sequence of a the green, strictly anaerobic photosynthetic bacterium Heliobacillus mobilis DSM 6151.</title>
        <authorList>
            <person name="Kyndt J.A."/>
            <person name="Meyer T.E."/>
        </authorList>
    </citation>
    <scope>NUCLEOTIDE SEQUENCE [LARGE SCALE GENOMIC DNA]</scope>
    <source>
        <strain evidence="4 5">DSM 6151</strain>
    </source>
</reference>
<evidence type="ECO:0000313" key="5">
    <source>
        <dbReference type="Proteomes" id="UP000430670"/>
    </source>
</evidence>
<comment type="similarity">
    <text evidence="1">Belongs to the nitroreductase family.</text>
</comment>
<keyword evidence="5" id="KW-1185">Reference proteome</keyword>
<dbReference type="PANTHER" id="PTHR43673:SF10">
    <property type="entry name" value="NADH DEHYDROGENASE_NAD(P)H NITROREDUCTASE XCC3605-RELATED"/>
    <property type="match status" value="1"/>
</dbReference>
<dbReference type="RefSeq" id="WP_155477528.1">
    <property type="nucleotide sequence ID" value="NZ_WNKU01000025.1"/>
</dbReference>
<dbReference type="InterPro" id="IPR029479">
    <property type="entry name" value="Nitroreductase"/>
</dbReference>
<sequence>MDVIEAITQRRSCRKFKDEPIPDEKVTDLLEAARLAPSGGNIQPWRFIVVKSEEIRTQLAQATPMPFVPKAPVVFVCCVDTQVFSPESVGTRFHELKEAGAFLGTPLEEMRPEDYAKRRNSDPIAARAYLGLNAAIAIDHITLRAVELGLGTCWVMMFDQDKLKEILNLEDRYHVVALLPIGIPEHVPAPRPRIPLNDVLLKEV</sequence>
<dbReference type="Proteomes" id="UP000430670">
    <property type="component" value="Unassembled WGS sequence"/>
</dbReference>
<accession>A0A6I3SPT3</accession>
<dbReference type="PANTHER" id="PTHR43673">
    <property type="entry name" value="NAD(P)H NITROREDUCTASE YDGI-RELATED"/>
    <property type="match status" value="1"/>
</dbReference>
<dbReference type="AlphaFoldDB" id="A0A6I3SPT3"/>
<organism evidence="4 5">
    <name type="scientific">Heliobacterium mobile</name>
    <name type="common">Heliobacillus mobilis</name>
    <dbReference type="NCBI Taxonomy" id="28064"/>
    <lineage>
        <taxon>Bacteria</taxon>
        <taxon>Bacillati</taxon>
        <taxon>Bacillota</taxon>
        <taxon>Clostridia</taxon>
        <taxon>Eubacteriales</taxon>
        <taxon>Heliobacteriaceae</taxon>
        <taxon>Heliobacterium</taxon>
    </lineage>
</organism>
<dbReference type="EMBL" id="WNKU01000025">
    <property type="protein sequence ID" value="MTV50442.1"/>
    <property type="molecule type" value="Genomic_DNA"/>
</dbReference>
<evidence type="ECO:0000256" key="2">
    <source>
        <dbReference type="ARBA" id="ARBA00023002"/>
    </source>
</evidence>
<proteinExistence type="inferred from homology"/>